<evidence type="ECO:0000313" key="2">
    <source>
        <dbReference type="Proteomes" id="UP000199360"/>
    </source>
</evidence>
<gene>
    <name evidence="1" type="ORF">GA0070213_13312</name>
</gene>
<proteinExistence type="predicted"/>
<sequence length="118" mass="12796">MRAGYADTADVAVAAPKQPIRPPAERPAIRVRSAERVWVQSGRLVGKLLVITFRDDEPLTLSPWPLVDKRTGRVLPQLMGALPGTELKLRAVAPSLPRLSDDGLATVVHRWSVSASLA</sequence>
<dbReference type="AlphaFoldDB" id="A0A1C5K9V5"/>
<dbReference type="Proteomes" id="UP000199360">
    <property type="component" value="Unassembled WGS sequence"/>
</dbReference>
<protein>
    <submittedName>
        <fullName evidence="1">Uncharacterized protein</fullName>
    </submittedName>
</protein>
<dbReference type="EMBL" id="FMDM01000033">
    <property type="protein sequence ID" value="SCG79605.1"/>
    <property type="molecule type" value="Genomic_DNA"/>
</dbReference>
<name>A0A1C5K9V5_9ACTN</name>
<keyword evidence="2" id="KW-1185">Reference proteome</keyword>
<reference evidence="2" key="1">
    <citation type="submission" date="2016-06" db="EMBL/GenBank/DDBJ databases">
        <authorList>
            <person name="Varghese N."/>
            <person name="Submissions Spin"/>
        </authorList>
    </citation>
    <scope>NUCLEOTIDE SEQUENCE [LARGE SCALE GENOMIC DNA]</scope>
    <source>
        <strain evidence="2">DSM 45647</strain>
    </source>
</reference>
<dbReference type="STRING" id="745366.GA0070213_13312"/>
<evidence type="ECO:0000313" key="1">
    <source>
        <dbReference type="EMBL" id="SCG79605.1"/>
    </source>
</evidence>
<accession>A0A1C5K9V5</accession>
<organism evidence="1 2">
    <name type="scientific">Micromonospora humi</name>
    <dbReference type="NCBI Taxonomy" id="745366"/>
    <lineage>
        <taxon>Bacteria</taxon>
        <taxon>Bacillati</taxon>
        <taxon>Actinomycetota</taxon>
        <taxon>Actinomycetes</taxon>
        <taxon>Micromonosporales</taxon>
        <taxon>Micromonosporaceae</taxon>
        <taxon>Micromonospora</taxon>
    </lineage>
</organism>